<reference evidence="1 4" key="1">
    <citation type="submission" date="2021-01" db="EMBL/GenBank/DDBJ databases">
        <title>Diatom-associated Roseobacters Show Island Model of Population Structure.</title>
        <authorList>
            <person name="Qu L."/>
            <person name="Feng X."/>
            <person name="Chen Y."/>
            <person name="Li L."/>
            <person name="Wang X."/>
            <person name="Hu Z."/>
            <person name="Wang H."/>
            <person name="Luo H."/>
        </authorList>
    </citation>
    <scope>NUCLEOTIDE SEQUENCE</scope>
    <source>
        <strain evidence="2 4">CC28-63</strain>
        <strain evidence="1">CC28-69</strain>
    </source>
</reference>
<accession>A0A9Q2NZS8</accession>
<name>A0A9Q2NZS8_9RHOB</name>
<evidence type="ECO:0000313" key="1">
    <source>
        <dbReference type="EMBL" id="MBM2413983.1"/>
    </source>
</evidence>
<evidence type="ECO:0000313" key="4">
    <source>
        <dbReference type="Proteomes" id="UP000809440"/>
    </source>
</evidence>
<proteinExistence type="predicted"/>
<sequence>MKDATYPFLKTPFYKHLEKDGNWSSVELCFGLLGIEPPVFEDDRGPEEFADSACFATDEDLIEAFQSSEKSIGRAEVMVGVLLDAAMELANIINTYKSEELKKCREELERSDLSEPERRREALETSAQLARLQDELDKNVRRTFKTWTVKLL</sequence>
<evidence type="ECO:0000313" key="2">
    <source>
        <dbReference type="EMBL" id="MBM2418653.1"/>
    </source>
</evidence>
<keyword evidence="4" id="KW-1185">Reference proteome</keyword>
<dbReference type="EMBL" id="JAFBXE010000012">
    <property type="protein sequence ID" value="MBM2413983.1"/>
    <property type="molecule type" value="Genomic_DNA"/>
</dbReference>
<dbReference type="AlphaFoldDB" id="A0A9Q2NZS8"/>
<evidence type="ECO:0000313" key="3">
    <source>
        <dbReference type="Proteomes" id="UP000755667"/>
    </source>
</evidence>
<comment type="caution">
    <text evidence="1">The sequence shown here is derived from an EMBL/GenBank/DDBJ whole genome shotgun (WGS) entry which is preliminary data.</text>
</comment>
<organism evidence="1 3">
    <name type="scientific">Marivita cryptomonadis</name>
    <dbReference type="NCBI Taxonomy" id="505252"/>
    <lineage>
        <taxon>Bacteria</taxon>
        <taxon>Pseudomonadati</taxon>
        <taxon>Pseudomonadota</taxon>
        <taxon>Alphaproteobacteria</taxon>
        <taxon>Rhodobacterales</taxon>
        <taxon>Roseobacteraceae</taxon>
        <taxon>Marivita</taxon>
    </lineage>
</organism>
<dbReference type="RefSeq" id="WP_138487754.1">
    <property type="nucleotide sequence ID" value="NZ_JAFBWV010000012.1"/>
</dbReference>
<gene>
    <name evidence="1" type="ORF">JQX41_16815</name>
    <name evidence="2" type="ORF">JQX48_16830</name>
</gene>
<protein>
    <submittedName>
        <fullName evidence="1">Uncharacterized protein</fullName>
    </submittedName>
</protein>
<dbReference type="Proteomes" id="UP000809440">
    <property type="component" value="Unassembled WGS sequence"/>
</dbReference>
<dbReference type="EMBL" id="JAFBXF010000012">
    <property type="protein sequence ID" value="MBM2418653.1"/>
    <property type="molecule type" value="Genomic_DNA"/>
</dbReference>
<dbReference type="Proteomes" id="UP000755667">
    <property type="component" value="Unassembled WGS sequence"/>
</dbReference>